<dbReference type="EMBL" id="JAAJRM010000001">
    <property type="protein sequence ID" value="NGF41083.1"/>
    <property type="molecule type" value="Genomic_DNA"/>
</dbReference>
<reference evidence="1" key="1">
    <citation type="submission" date="2020-02" db="EMBL/GenBank/DDBJ databases">
        <title>WGS of Carbapenem-Resistant Enterobacteriaceae.</title>
        <authorList>
            <person name="Tokajian S."/>
            <person name="El Chaar M."/>
            <person name="El Khoury M."/>
        </authorList>
    </citation>
    <scope>NUCLEOTIDE SEQUENCE</scope>
    <source>
        <strain evidence="1">EHM_71</strain>
    </source>
</reference>
<gene>
    <name evidence="1" type="ORF">G5635_01470</name>
</gene>
<dbReference type="InterPro" id="IPR037042">
    <property type="entry name" value="YdaT-like_sf"/>
</dbReference>
<sequence length="184" mass="20217">MHQISYKHSIPPAFVSLKTNNQFAPTRRDSIRSRTIFEAVREWEATLPGQAQVKIAQLVAEQWAKRGGRGISVNKQNLFRYLKNESGSDKYTAYVMQLSGAIIAAMPIQIARKHGLSKAKTETELVASAIKECSEAHQAKLAGAPLQKLEKEIREAAIALFNMLPAETAGPLLASISAVAPQFF</sequence>
<dbReference type="AlphaFoldDB" id="A0A6G4MIL4"/>
<organism evidence="1">
    <name type="scientific">Enterobacter hormaechei</name>
    <dbReference type="NCBI Taxonomy" id="158836"/>
    <lineage>
        <taxon>Bacteria</taxon>
        <taxon>Pseudomonadati</taxon>
        <taxon>Pseudomonadota</taxon>
        <taxon>Gammaproteobacteria</taxon>
        <taxon>Enterobacterales</taxon>
        <taxon>Enterobacteriaceae</taxon>
        <taxon>Enterobacter</taxon>
        <taxon>Enterobacter cloacae complex</taxon>
    </lineage>
</organism>
<name>A0A6G4MIL4_9ENTR</name>
<dbReference type="RefSeq" id="WP_064489197.1">
    <property type="nucleotide sequence ID" value="NZ_JAAJRM010000001.1"/>
</dbReference>
<dbReference type="Gene3D" id="1.10.3600.10">
    <property type="entry name" value="Putative bacterial toxin ydaT"/>
    <property type="match status" value="1"/>
</dbReference>
<dbReference type="InterPro" id="IPR009364">
    <property type="entry name" value="YdaT-like"/>
</dbReference>
<proteinExistence type="predicted"/>
<protein>
    <submittedName>
        <fullName evidence="1">Uncharacterized protein</fullName>
    </submittedName>
</protein>
<accession>A0A6G4MIL4</accession>
<evidence type="ECO:0000313" key="1">
    <source>
        <dbReference type="EMBL" id="NGF41083.1"/>
    </source>
</evidence>
<comment type="caution">
    <text evidence="1">The sequence shown here is derived from an EMBL/GenBank/DDBJ whole genome shotgun (WGS) entry which is preliminary data.</text>
</comment>
<dbReference type="Pfam" id="PF06254">
    <property type="entry name" value="YdaT_toxin"/>
    <property type="match status" value="1"/>
</dbReference>